<evidence type="ECO:0000259" key="7">
    <source>
        <dbReference type="PROSITE" id="PS50893"/>
    </source>
</evidence>
<dbReference type="EMBL" id="RBID01000011">
    <property type="protein sequence ID" value="RKQ60752.1"/>
    <property type="molecule type" value="Genomic_DNA"/>
</dbReference>
<keyword evidence="8" id="KW-0547">Nucleotide-binding</keyword>
<dbReference type="GO" id="GO:0005886">
    <property type="term" value="C:plasma membrane"/>
    <property type="evidence" value="ECO:0007669"/>
    <property type="project" value="UniProtKB-SubCell"/>
</dbReference>
<sequence>MPDLAYQIERLQVRRGNDSLLDCQQLQIPAHRVTAVIATHAPEHSLLLQALAGAHGRQQGRLFGQPLPQAGHHDARIAGLAPAATNPRQRLCDYVLQGRLPASRWLLRPSPLDRDAATLALRLVALEAQAGQRLANLTPSELQLARIARSLAQPAPLLLLDQWTAHLSAQQQLLLMQRLARLAPTGRTIVCTLPEHSPAASHAQWLVLLAGGRLLAQGSPAQLQPAASGYPPHHATPFASTPGSQHPAATWPSRLAA</sequence>
<proteinExistence type="predicted"/>
<keyword evidence="3" id="KW-1003">Cell membrane</keyword>
<dbReference type="PANTHER" id="PTHR42771:SF2">
    <property type="entry name" value="IRON(3+)-HYDROXAMATE IMPORT ATP-BINDING PROTEIN FHUC"/>
    <property type="match status" value="1"/>
</dbReference>
<keyword evidence="2" id="KW-0813">Transport</keyword>
<dbReference type="PANTHER" id="PTHR42771">
    <property type="entry name" value="IRON(3+)-HYDROXAMATE IMPORT ATP-BINDING PROTEIN FHUC"/>
    <property type="match status" value="1"/>
</dbReference>
<dbReference type="Proteomes" id="UP000279384">
    <property type="component" value="Unassembled WGS sequence"/>
</dbReference>
<keyword evidence="4" id="KW-0406">Ion transport</keyword>
<evidence type="ECO:0000256" key="3">
    <source>
        <dbReference type="ARBA" id="ARBA00022475"/>
    </source>
</evidence>
<dbReference type="InterPro" id="IPR051535">
    <property type="entry name" value="Siderophore_ABC-ATPase"/>
</dbReference>
<dbReference type="Gene3D" id="3.40.50.300">
    <property type="entry name" value="P-loop containing nucleotide triphosphate hydrolases"/>
    <property type="match status" value="1"/>
</dbReference>
<evidence type="ECO:0000256" key="1">
    <source>
        <dbReference type="ARBA" id="ARBA00004202"/>
    </source>
</evidence>
<dbReference type="GO" id="GO:0006811">
    <property type="term" value="P:monoatomic ion transport"/>
    <property type="evidence" value="ECO:0007669"/>
    <property type="project" value="UniProtKB-KW"/>
</dbReference>
<reference evidence="8 9" key="1">
    <citation type="submission" date="2018-10" db="EMBL/GenBank/DDBJ databases">
        <title>Genomic Encyclopedia of Type Strains, Phase IV (KMG-IV): sequencing the most valuable type-strain genomes for metagenomic binning, comparative biology and taxonomic classification.</title>
        <authorList>
            <person name="Goeker M."/>
        </authorList>
    </citation>
    <scope>NUCLEOTIDE SEQUENCE [LARGE SCALE GENOMIC DNA]</scope>
    <source>
        <strain evidence="8 9">DSM 3303</strain>
    </source>
</reference>
<dbReference type="PROSITE" id="PS50893">
    <property type="entry name" value="ABC_TRANSPORTER_2"/>
    <property type="match status" value="1"/>
</dbReference>
<dbReference type="SUPFAM" id="SSF52540">
    <property type="entry name" value="P-loop containing nucleoside triphosphate hydrolases"/>
    <property type="match status" value="1"/>
</dbReference>
<evidence type="ECO:0000256" key="6">
    <source>
        <dbReference type="SAM" id="MobiDB-lite"/>
    </source>
</evidence>
<dbReference type="RefSeq" id="WP_120809501.1">
    <property type="nucleotide sequence ID" value="NZ_RBID01000011.1"/>
</dbReference>
<dbReference type="GO" id="GO:0016887">
    <property type="term" value="F:ATP hydrolysis activity"/>
    <property type="evidence" value="ECO:0007669"/>
    <property type="project" value="InterPro"/>
</dbReference>
<evidence type="ECO:0000313" key="9">
    <source>
        <dbReference type="Proteomes" id="UP000279384"/>
    </source>
</evidence>
<gene>
    <name evidence="8" type="ORF">C8E02_0503</name>
</gene>
<feature type="region of interest" description="Disordered" evidence="6">
    <location>
        <begin position="222"/>
        <end position="257"/>
    </location>
</feature>
<evidence type="ECO:0000256" key="2">
    <source>
        <dbReference type="ARBA" id="ARBA00022448"/>
    </source>
</evidence>
<organism evidence="8 9">
    <name type="scientific">Vogesella indigofera</name>
    <name type="common">Pseudomonas indigofera</name>
    <dbReference type="NCBI Taxonomy" id="45465"/>
    <lineage>
        <taxon>Bacteria</taxon>
        <taxon>Pseudomonadati</taxon>
        <taxon>Pseudomonadota</taxon>
        <taxon>Betaproteobacteria</taxon>
        <taxon>Neisseriales</taxon>
        <taxon>Chromobacteriaceae</taxon>
        <taxon>Vogesella</taxon>
    </lineage>
</organism>
<dbReference type="InterPro" id="IPR027417">
    <property type="entry name" value="P-loop_NTPase"/>
</dbReference>
<comment type="subcellular location">
    <subcellularLocation>
        <location evidence="1">Cell membrane</location>
        <topology evidence="1">Peripheral membrane protein</topology>
    </subcellularLocation>
</comment>
<name>A0A495BJK3_VOGIN</name>
<dbReference type="GO" id="GO:0005524">
    <property type="term" value="F:ATP binding"/>
    <property type="evidence" value="ECO:0007669"/>
    <property type="project" value="UniProtKB-KW"/>
</dbReference>
<evidence type="ECO:0000256" key="5">
    <source>
        <dbReference type="ARBA" id="ARBA00023136"/>
    </source>
</evidence>
<evidence type="ECO:0000313" key="8">
    <source>
        <dbReference type="EMBL" id="RKQ60752.1"/>
    </source>
</evidence>
<protein>
    <submittedName>
        <fullName evidence="8">Iron complex transport system ATP-binding protein</fullName>
    </submittedName>
</protein>
<dbReference type="InterPro" id="IPR003439">
    <property type="entry name" value="ABC_transporter-like_ATP-bd"/>
</dbReference>
<comment type="caution">
    <text evidence="8">The sequence shown here is derived from an EMBL/GenBank/DDBJ whole genome shotgun (WGS) entry which is preliminary data.</text>
</comment>
<dbReference type="AlphaFoldDB" id="A0A495BJK3"/>
<keyword evidence="8" id="KW-0067">ATP-binding</keyword>
<feature type="domain" description="ABC transporter" evidence="7">
    <location>
        <begin position="6"/>
        <end position="236"/>
    </location>
</feature>
<evidence type="ECO:0000256" key="4">
    <source>
        <dbReference type="ARBA" id="ARBA00023065"/>
    </source>
</evidence>
<accession>A0A495BJK3</accession>
<keyword evidence="5" id="KW-0472">Membrane</keyword>